<feature type="transmembrane region" description="Helical" evidence="5">
    <location>
        <begin position="239"/>
        <end position="256"/>
    </location>
</feature>
<evidence type="ECO:0000259" key="6">
    <source>
        <dbReference type="Pfam" id="PF04542"/>
    </source>
</evidence>
<protein>
    <submittedName>
        <fullName evidence="8">Putative RNA polymerase ECF-type sigma factor</fullName>
    </submittedName>
</protein>
<dbReference type="NCBIfam" id="TIGR02937">
    <property type="entry name" value="sigma70-ECF"/>
    <property type="match status" value="1"/>
</dbReference>
<evidence type="ECO:0000313" key="9">
    <source>
        <dbReference type="Proteomes" id="UP000033121"/>
    </source>
</evidence>
<dbReference type="InterPro" id="IPR014284">
    <property type="entry name" value="RNA_pol_sigma-70_dom"/>
</dbReference>
<dbReference type="Pfam" id="PF08281">
    <property type="entry name" value="Sigma70_r4_2"/>
    <property type="match status" value="1"/>
</dbReference>
<keyword evidence="5" id="KW-0472">Membrane</keyword>
<dbReference type="AlphaFoldDB" id="A0A0E9MXJ9"/>
<evidence type="ECO:0000256" key="2">
    <source>
        <dbReference type="ARBA" id="ARBA00023015"/>
    </source>
</evidence>
<keyword evidence="3" id="KW-0731">Sigma factor</keyword>
<dbReference type="PANTHER" id="PTHR43133:SF46">
    <property type="entry name" value="RNA POLYMERASE SIGMA-70 FACTOR ECF SUBFAMILY"/>
    <property type="match status" value="1"/>
</dbReference>
<dbReference type="InterPro" id="IPR039425">
    <property type="entry name" value="RNA_pol_sigma-70-like"/>
</dbReference>
<comment type="similarity">
    <text evidence="1">Belongs to the sigma-70 factor family. ECF subfamily.</text>
</comment>
<dbReference type="STRING" id="1220578.FPE01S_01_13530"/>
<comment type="caution">
    <text evidence="8">The sequence shown here is derived from an EMBL/GenBank/DDBJ whole genome shotgun (WGS) entry which is preliminary data.</text>
</comment>
<keyword evidence="5" id="KW-0812">Transmembrane</keyword>
<dbReference type="PANTHER" id="PTHR43133">
    <property type="entry name" value="RNA POLYMERASE ECF-TYPE SIGMA FACTO"/>
    <property type="match status" value="1"/>
</dbReference>
<organism evidence="8 9">
    <name type="scientific">Flavihumibacter petaseus NBRC 106054</name>
    <dbReference type="NCBI Taxonomy" id="1220578"/>
    <lineage>
        <taxon>Bacteria</taxon>
        <taxon>Pseudomonadati</taxon>
        <taxon>Bacteroidota</taxon>
        <taxon>Chitinophagia</taxon>
        <taxon>Chitinophagales</taxon>
        <taxon>Chitinophagaceae</taxon>
        <taxon>Flavihumibacter</taxon>
    </lineage>
</organism>
<feature type="domain" description="RNA polymerase sigma-70 region 2" evidence="6">
    <location>
        <begin position="14"/>
        <end position="79"/>
    </location>
</feature>
<keyword evidence="2" id="KW-0805">Transcription regulation</keyword>
<evidence type="ECO:0000256" key="1">
    <source>
        <dbReference type="ARBA" id="ARBA00010641"/>
    </source>
</evidence>
<dbReference type="GO" id="GO:0016987">
    <property type="term" value="F:sigma factor activity"/>
    <property type="evidence" value="ECO:0007669"/>
    <property type="project" value="UniProtKB-KW"/>
</dbReference>
<evidence type="ECO:0000313" key="8">
    <source>
        <dbReference type="EMBL" id="GAO42339.1"/>
    </source>
</evidence>
<dbReference type="CDD" id="cd06171">
    <property type="entry name" value="Sigma70_r4"/>
    <property type="match status" value="1"/>
</dbReference>
<dbReference type="RefSeq" id="WP_052955563.1">
    <property type="nucleotide sequence ID" value="NZ_BBWV01000001.1"/>
</dbReference>
<dbReference type="GO" id="GO:0006352">
    <property type="term" value="P:DNA-templated transcription initiation"/>
    <property type="evidence" value="ECO:0007669"/>
    <property type="project" value="InterPro"/>
</dbReference>
<dbReference type="SUPFAM" id="SSF88659">
    <property type="entry name" value="Sigma3 and sigma4 domains of RNA polymerase sigma factors"/>
    <property type="match status" value="1"/>
</dbReference>
<dbReference type="Pfam" id="PF04542">
    <property type="entry name" value="Sigma70_r2"/>
    <property type="match status" value="1"/>
</dbReference>
<dbReference type="InterPro" id="IPR036388">
    <property type="entry name" value="WH-like_DNA-bd_sf"/>
</dbReference>
<accession>A0A0E9MXJ9</accession>
<feature type="domain" description="RNA polymerase sigma factor 70 region 4 type 2" evidence="7">
    <location>
        <begin position="112"/>
        <end position="163"/>
    </location>
</feature>
<name>A0A0E9MXJ9_9BACT</name>
<dbReference type="InterPro" id="IPR013324">
    <property type="entry name" value="RNA_pol_sigma_r3/r4-like"/>
</dbReference>
<dbReference type="EMBL" id="BBWV01000001">
    <property type="protein sequence ID" value="GAO42339.1"/>
    <property type="molecule type" value="Genomic_DNA"/>
</dbReference>
<evidence type="ECO:0000256" key="5">
    <source>
        <dbReference type="SAM" id="Phobius"/>
    </source>
</evidence>
<gene>
    <name evidence="8" type="ORF">FPE01S_01_13530</name>
</gene>
<dbReference type="InterPro" id="IPR007627">
    <property type="entry name" value="RNA_pol_sigma70_r2"/>
</dbReference>
<keyword evidence="4" id="KW-0804">Transcription</keyword>
<evidence type="ECO:0000256" key="4">
    <source>
        <dbReference type="ARBA" id="ARBA00023163"/>
    </source>
</evidence>
<evidence type="ECO:0000256" key="3">
    <source>
        <dbReference type="ARBA" id="ARBA00023082"/>
    </source>
</evidence>
<dbReference type="SUPFAM" id="SSF88946">
    <property type="entry name" value="Sigma2 domain of RNA polymerase sigma factors"/>
    <property type="match status" value="1"/>
</dbReference>
<reference evidence="8 9" key="1">
    <citation type="submission" date="2015-04" db="EMBL/GenBank/DDBJ databases">
        <title>Whole genome shotgun sequence of Flavihumibacter petaseus NBRC 106054.</title>
        <authorList>
            <person name="Miyazawa S."/>
            <person name="Hosoyama A."/>
            <person name="Hashimoto M."/>
            <person name="Noguchi M."/>
            <person name="Tsuchikane K."/>
            <person name="Ohji S."/>
            <person name="Yamazoe A."/>
            <person name="Ichikawa N."/>
            <person name="Kimura A."/>
            <person name="Fujita N."/>
        </authorList>
    </citation>
    <scope>NUCLEOTIDE SEQUENCE [LARGE SCALE GENOMIC DNA]</scope>
    <source>
        <strain evidence="8 9">NBRC 106054</strain>
    </source>
</reference>
<proteinExistence type="inferred from homology"/>
<keyword evidence="9" id="KW-1185">Reference proteome</keyword>
<dbReference type="Gene3D" id="1.10.1740.10">
    <property type="match status" value="1"/>
</dbReference>
<dbReference type="InterPro" id="IPR013249">
    <property type="entry name" value="RNA_pol_sigma70_r4_t2"/>
</dbReference>
<dbReference type="Proteomes" id="UP000033121">
    <property type="component" value="Unassembled WGS sequence"/>
</dbReference>
<evidence type="ECO:0000259" key="7">
    <source>
        <dbReference type="Pfam" id="PF08281"/>
    </source>
</evidence>
<dbReference type="Gene3D" id="1.10.10.10">
    <property type="entry name" value="Winged helix-like DNA-binding domain superfamily/Winged helix DNA-binding domain"/>
    <property type="match status" value="1"/>
</dbReference>
<keyword evidence="5" id="KW-1133">Transmembrane helix</keyword>
<dbReference type="GO" id="GO:0003677">
    <property type="term" value="F:DNA binding"/>
    <property type="evidence" value="ECO:0007669"/>
    <property type="project" value="InterPro"/>
</dbReference>
<dbReference type="InterPro" id="IPR013325">
    <property type="entry name" value="RNA_pol_sigma_r2"/>
</dbReference>
<sequence>MTFASKETWQSVYAHNIGHWIGVCYRYTGNLQLSEDLAHEAFLKAMEKADKYRGMGALEAWLRRIVVNHVLQYLRDRKKEPSFLELKPDQLSLERIDENNPSPAYTELSATALLDTIGQLPEHHRLVFNLYVLEAFTHAEIAATLGISEGTSKSHLARARKKLQEWLLQTDKDKPSQKADRKAFLLLLAGTGENADPFFRKCFDAFSIPPLHSLSQGSFAIARQPTLGKRAYLKPTTKMLTAVVAGALVISVVWIWRQDKPGVPHPVTANTISGVTEKKFIDSVPRTATISPDSIIEEIKPEKMKPLDSLALMLALTTTTLTTTADAASAEKDSIKTIIEKYSAAAEIAPPTLDTLAPKPAKPAKPATPAIPATPARPALPVKGTFRASEVYWSKTNNEVYFKGDVRVSFEQQNFKGRGSFTFLGKVYLLVVDDKPVIPGGSQKLAQTDYELVTLNTDEAIAKYGDKGKNGAVEISRSR</sequence>